<feature type="region of interest" description="Disordered" evidence="1">
    <location>
        <begin position="25"/>
        <end position="157"/>
    </location>
</feature>
<gene>
    <name evidence="2" type="ORF">FXF65_37485</name>
</gene>
<reference evidence="2 3" key="1">
    <citation type="submission" date="2019-08" db="EMBL/GenBank/DDBJ databases">
        <title>Actinomadura sp. nov. CYP1-5 isolated from mountain soil.</title>
        <authorList>
            <person name="Songsumanus A."/>
            <person name="Kuncharoen N."/>
            <person name="Kudo T."/>
            <person name="Yuki M."/>
            <person name="Igarashi Y."/>
            <person name="Tanasupawat S."/>
        </authorList>
    </citation>
    <scope>NUCLEOTIDE SEQUENCE [LARGE SCALE GENOMIC DNA]</scope>
    <source>
        <strain evidence="2 3">GKU157</strain>
    </source>
</reference>
<dbReference type="EMBL" id="VSFF01000016">
    <property type="protein sequence ID" value="TYC08589.1"/>
    <property type="molecule type" value="Genomic_DNA"/>
</dbReference>
<evidence type="ECO:0000313" key="2">
    <source>
        <dbReference type="EMBL" id="TYC08589.1"/>
    </source>
</evidence>
<sequence length="157" mass="16718">MSTNRWLDEQADISRSLRVLIRESIQREGYIDVDNKPVEQLPRRGRPPQTEQGGQSGSSRDEATGAVAPKTGDTLNPGADEMDLAGLQRDPAIEPEASGADGSEKSPADAAASEQPAEEPGAEPRAPADEPAAPEPEPAEPPRKQASIDEIMASTRR</sequence>
<comment type="caution">
    <text evidence="2">The sequence shown here is derived from an EMBL/GenBank/DDBJ whole genome shotgun (WGS) entry which is preliminary data.</text>
</comment>
<name>A0A5D0TUR1_9ACTN</name>
<proteinExistence type="predicted"/>
<feature type="compositionally biased region" description="Low complexity" evidence="1">
    <location>
        <begin position="122"/>
        <end position="131"/>
    </location>
</feature>
<feature type="compositionally biased region" description="Basic and acidic residues" evidence="1">
    <location>
        <begin position="25"/>
        <end position="37"/>
    </location>
</feature>
<accession>A0A5D0TUR1</accession>
<keyword evidence="3" id="KW-1185">Reference proteome</keyword>
<dbReference type="Proteomes" id="UP000322634">
    <property type="component" value="Unassembled WGS sequence"/>
</dbReference>
<evidence type="ECO:0000256" key="1">
    <source>
        <dbReference type="SAM" id="MobiDB-lite"/>
    </source>
</evidence>
<dbReference type="AlphaFoldDB" id="A0A5D0TUR1"/>
<dbReference type="RefSeq" id="WP_148354881.1">
    <property type="nucleotide sequence ID" value="NZ_JBHSBF010000002.1"/>
</dbReference>
<dbReference type="OrthoDB" id="4954892at2"/>
<evidence type="ECO:0000313" key="3">
    <source>
        <dbReference type="Proteomes" id="UP000322634"/>
    </source>
</evidence>
<organism evidence="2 3">
    <name type="scientific">Actinomadura syzygii</name>
    <dbReference type="NCBI Taxonomy" id="1427538"/>
    <lineage>
        <taxon>Bacteria</taxon>
        <taxon>Bacillati</taxon>
        <taxon>Actinomycetota</taxon>
        <taxon>Actinomycetes</taxon>
        <taxon>Streptosporangiales</taxon>
        <taxon>Thermomonosporaceae</taxon>
        <taxon>Actinomadura</taxon>
    </lineage>
</organism>
<protein>
    <submittedName>
        <fullName evidence="2">Uncharacterized protein</fullName>
    </submittedName>
</protein>